<protein>
    <submittedName>
        <fullName evidence="2">Uncharacterized protein</fullName>
    </submittedName>
</protein>
<dbReference type="HOGENOM" id="CLU_2904877_0_0_1"/>
<feature type="region of interest" description="Disordered" evidence="1">
    <location>
        <begin position="1"/>
        <end position="21"/>
    </location>
</feature>
<reference evidence="3" key="2">
    <citation type="submission" date="2015-01" db="EMBL/GenBank/DDBJ databases">
        <title>Evolutionary Origins and Diversification of the Mycorrhizal Mutualists.</title>
        <authorList>
            <consortium name="DOE Joint Genome Institute"/>
            <consortium name="Mycorrhizal Genomics Consortium"/>
            <person name="Kohler A."/>
            <person name="Kuo A."/>
            <person name="Nagy L.G."/>
            <person name="Floudas D."/>
            <person name="Copeland A."/>
            <person name="Barry K.W."/>
            <person name="Cichocki N."/>
            <person name="Veneault-Fourrey C."/>
            <person name="LaButti K."/>
            <person name="Lindquist E.A."/>
            <person name="Lipzen A."/>
            <person name="Lundell T."/>
            <person name="Morin E."/>
            <person name="Murat C."/>
            <person name="Riley R."/>
            <person name="Ohm R."/>
            <person name="Sun H."/>
            <person name="Tunlid A."/>
            <person name="Henrissat B."/>
            <person name="Grigoriev I.V."/>
            <person name="Hibbett D.S."/>
            <person name="Martin F."/>
        </authorList>
    </citation>
    <scope>NUCLEOTIDE SEQUENCE [LARGE SCALE GENOMIC DNA]</scope>
    <source>
        <strain evidence="3">Ve08.2h10</strain>
    </source>
</reference>
<gene>
    <name evidence="2" type="ORF">PAXRUDRAFT_832805</name>
</gene>
<dbReference type="Proteomes" id="UP000054538">
    <property type="component" value="Unassembled WGS sequence"/>
</dbReference>
<dbReference type="InParanoid" id="A0A0D0D0J5"/>
<evidence type="ECO:0000313" key="3">
    <source>
        <dbReference type="Proteomes" id="UP000054538"/>
    </source>
</evidence>
<dbReference type="EMBL" id="KN825789">
    <property type="protein sequence ID" value="KIK81488.1"/>
    <property type="molecule type" value="Genomic_DNA"/>
</dbReference>
<evidence type="ECO:0000256" key="1">
    <source>
        <dbReference type="SAM" id="MobiDB-lite"/>
    </source>
</evidence>
<proteinExistence type="predicted"/>
<sequence length="62" mass="7034">MEVNSKLCPQRDENPCFEKGHGSSNLRIPKIGLISHESDTWRSWAISILSSSDKYRAQQLMG</sequence>
<reference evidence="2 3" key="1">
    <citation type="submission" date="2014-04" db="EMBL/GenBank/DDBJ databases">
        <authorList>
            <consortium name="DOE Joint Genome Institute"/>
            <person name="Kuo A."/>
            <person name="Kohler A."/>
            <person name="Jargeat P."/>
            <person name="Nagy L.G."/>
            <person name="Floudas D."/>
            <person name="Copeland A."/>
            <person name="Barry K.W."/>
            <person name="Cichocki N."/>
            <person name="Veneault-Fourrey C."/>
            <person name="LaButti K."/>
            <person name="Lindquist E.A."/>
            <person name="Lipzen A."/>
            <person name="Lundell T."/>
            <person name="Morin E."/>
            <person name="Murat C."/>
            <person name="Sun H."/>
            <person name="Tunlid A."/>
            <person name="Henrissat B."/>
            <person name="Grigoriev I.V."/>
            <person name="Hibbett D.S."/>
            <person name="Martin F."/>
            <person name="Nordberg H.P."/>
            <person name="Cantor M.N."/>
            <person name="Hua S.X."/>
        </authorList>
    </citation>
    <scope>NUCLEOTIDE SEQUENCE [LARGE SCALE GENOMIC DNA]</scope>
    <source>
        <strain evidence="2 3">Ve08.2h10</strain>
    </source>
</reference>
<name>A0A0D0D0J5_9AGAM</name>
<accession>A0A0D0D0J5</accession>
<evidence type="ECO:0000313" key="2">
    <source>
        <dbReference type="EMBL" id="KIK81488.1"/>
    </source>
</evidence>
<dbReference type="AlphaFoldDB" id="A0A0D0D0J5"/>
<feature type="compositionally biased region" description="Basic and acidic residues" evidence="1">
    <location>
        <begin position="9"/>
        <end position="21"/>
    </location>
</feature>
<organism evidence="2 3">
    <name type="scientific">Paxillus rubicundulus Ve08.2h10</name>
    <dbReference type="NCBI Taxonomy" id="930991"/>
    <lineage>
        <taxon>Eukaryota</taxon>
        <taxon>Fungi</taxon>
        <taxon>Dikarya</taxon>
        <taxon>Basidiomycota</taxon>
        <taxon>Agaricomycotina</taxon>
        <taxon>Agaricomycetes</taxon>
        <taxon>Agaricomycetidae</taxon>
        <taxon>Boletales</taxon>
        <taxon>Paxilineae</taxon>
        <taxon>Paxillaceae</taxon>
        <taxon>Paxillus</taxon>
    </lineage>
</organism>
<keyword evidence="3" id="KW-1185">Reference proteome</keyword>